<reference evidence="3" key="1">
    <citation type="submission" date="2019-12" db="EMBL/GenBank/DDBJ databases">
        <authorList>
            <person name="Cremers G."/>
        </authorList>
    </citation>
    <scope>NUCLEOTIDE SEQUENCE</scope>
    <source>
        <strain evidence="3">Vvax</strain>
    </source>
</reference>
<sequence length="172" mass="18580">MTTTLHAARTTTAAALLAGMAAAPGPAMALVERLDDSASPSAQVRAQEDNTPITAPGPATSPIVRIDFGRVHYRLATARYVGRQARIYYVLPMGIPGLRSPAGLQVSWRTNGLFSSGSGRPGDRVPVWTGQVRDAWMTEALDLTWQVDAREVRLSRGMPLGFEAYFEIETLP</sequence>
<evidence type="ECO:0000256" key="2">
    <source>
        <dbReference type="SAM" id="SignalP"/>
    </source>
</evidence>
<dbReference type="AlphaFoldDB" id="A0A679IL03"/>
<evidence type="ECO:0000313" key="3">
    <source>
        <dbReference type="EMBL" id="CAA2099191.1"/>
    </source>
</evidence>
<accession>A0A679IL03</accession>
<feature type="chain" id="PRO_5025636429" evidence="2">
    <location>
        <begin position="30"/>
        <end position="172"/>
    </location>
</feature>
<feature type="compositionally biased region" description="Polar residues" evidence="1">
    <location>
        <begin position="38"/>
        <end position="53"/>
    </location>
</feature>
<name>A0A679IL03_VARPD</name>
<evidence type="ECO:0000256" key="1">
    <source>
        <dbReference type="SAM" id="MobiDB-lite"/>
    </source>
</evidence>
<feature type="signal peptide" evidence="2">
    <location>
        <begin position="1"/>
        <end position="29"/>
    </location>
</feature>
<dbReference type="RefSeq" id="WP_339087904.1">
    <property type="nucleotide sequence ID" value="NZ_LR743507.1"/>
</dbReference>
<organism evidence="3">
    <name type="scientific">Variovorax paradoxus</name>
    <dbReference type="NCBI Taxonomy" id="34073"/>
    <lineage>
        <taxon>Bacteria</taxon>
        <taxon>Pseudomonadati</taxon>
        <taxon>Pseudomonadota</taxon>
        <taxon>Betaproteobacteria</taxon>
        <taxon>Burkholderiales</taxon>
        <taxon>Comamonadaceae</taxon>
        <taxon>Variovorax</taxon>
    </lineage>
</organism>
<protein>
    <submittedName>
        <fullName evidence="3">Uncharacterized protein</fullName>
    </submittedName>
</protein>
<keyword evidence="2" id="KW-0732">Signal</keyword>
<proteinExistence type="predicted"/>
<gene>
    <name evidence="3" type="ORF">VVAX_00113</name>
</gene>
<dbReference type="EMBL" id="LR743507">
    <property type="protein sequence ID" value="CAA2099191.1"/>
    <property type="molecule type" value="Genomic_DNA"/>
</dbReference>
<feature type="region of interest" description="Disordered" evidence="1">
    <location>
        <begin position="36"/>
        <end position="58"/>
    </location>
</feature>